<proteinExistence type="inferred from homology"/>
<dbReference type="EC" id="4.2.1.1" evidence="2"/>
<evidence type="ECO:0000256" key="7">
    <source>
        <dbReference type="SAM" id="MobiDB-lite"/>
    </source>
</evidence>
<dbReference type="Gene3D" id="3.10.200.10">
    <property type="entry name" value="Alpha carbonic anhydrase"/>
    <property type="match status" value="2"/>
</dbReference>
<dbReference type="EMBL" id="KZ348059">
    <property type="protein sequence ID" value="PIO66730.1"/>
    <property type="molecule type" value="Genomic_DNA"/>
</dbReference>
<feature type="compositionally biased region" description="Basic residues" evidence="7">
    <location>
        <begin position="8"/>
        <end position="37"/>
    </location>
</feature>
<evidence type="ECO:0000256" key="3">
    <source>
        <dbReference type="ARBA" id="ARBA00022723"/>
    </source>
</evidence>
<feature type="domain" description="Alpha-carbonic anhydrase" evidence="8">
    <location>
        <begin position="1"/>
        <end position="175"/>
    </location>
</feature>
<sequence length="175" mass="20023">MIRLGKQERRRSGKERRRSGKERRRSGKERHRNPQRWHLHEHQWSGRCIEGHNQSPINLLLGDAEITYNGELQFYNYQNTGPIIVDNRGHSGTVVARILTLHLVHFREGFKPKNDDRPSGVAVIAVVFLVGEQQLEGIEDLLTATNSFSSLTTPPCTEGVTWFVFSEPKLISAKQ</sequence>
<keyword evidence="5" id="KW-0456">Lyase</keyword>
<keyword evidence="4" id="KW-0862">Zinc</keyword>
<reference evidence="9 10" key="1">
    <citation type="submission" date="2015-09" db="EMBL/GenBank/DDBJ databases">
        <title>Draft genome of the parasitic nematode Teladorsagia circumcincta isolate WARC Sus (inbred).</title>
        <authorList>
            <person name="Mitreva M."/>
        </authorList>
    </citation>
    <scope>NUCLEOTIDE SEQUENCE [LARGE SCALE GENOMIC DNA]</scope>
    <source>
        <strain evidence="9 10">S</strain>
    </source>
</reference>
<evidence type="ECO:0000256" key="4">
    <source>
        <dbReference type="ARBA" id="ARBA00022833"/>
    </source>
</evidence>
<gene>
    <name evidence="9" type="ORF">TELCIR_11545</name>
</gene>
<organism evidence="9 10">
    <name type="scientific">Teladorsagia circumcincta</name>
    <name type="common">Brown stomach worm</name>
    <name type="synonym">Ostertagia circumcincta</name>
    <dbReference type="NCBI Taxonomy" id="45464"/>
    <lineage>
        <taxon>Eukaryota</taxon>
        <taxon>Metazoa</taxon>
        <taxon>Ecdysozoa</taxon>
        <taxon>Nematoda</taxon>
        <taxon>Chromadorea</taxon>
        <taxon>Rhabditida</taxon>
        <taxon>Rhabditina</taxon>
        <taxon>Rhabditomorpha</taxon>
        <taxon>Strongyloidea</taxon>
        <taxon>Trichostrongylidae</taxon>
        <taxon>Teladorsagia</taxon>
    </lineage>
</organism>
<dbReference type="GO" id="GO:0004089">
    <property type="term" value="F:carbonate dehydratase activity"/>
    <property type="evidence" value="ECO:0007669"/>
    <property type="project" value="UniProtKB-EC"/>
</dbReference>
<evidence type="ECO:0000256" key="1">
    <source>
        <dbReference type="ARBA" id="ARBA00010718"/>
    </source>
</evidence>
<dbReference type="Pfam" id="PF00194">
    <property type="entry name" value="Carb_anhydrase"/>
    <property type="match status" value="1"/>
</dbReference>
<dbReference type="PROSITE" id="PS51144">
    <property type="entry name" value="ALPHA_CA_2"/>
    <property type="match status" value="1"/>
</dbReference>
<dbReference type="InterPro" id="IPR023561">
    <property type="entry name" value="Carbonic_anhydrase_a-class"/>
</dbReference>
<evidence type="ECO:0000256" key="6">
    <source>
        <dbReference type="ARBA" id="ARBA00048348"/>
    </source>
</evidence>
<evidence type="ECO:0000313" key="10">
    <source>
        <dbReference type="Proteomes" id="UP000230423"/>
    </source>
</evidence>
<dbReference type="PANTHER" id="PTHR18952:SF265">
    <property type="entry name" value="CARBONIC ANHYDRASE"/>
    <property type="match status" value="1"/>
</dbReference>
<protein>
    <recommendedName>
        <fullName evidence="2">carbonic anhydrase</fullName>
        <ecNumber evidence="2">4.2.1.1</ecNumber>
    </recommendedName>
</protein>
<name>A0A2G9UB51_TELCI</name>
<dbReference type="PANTHER" id="PTHR18952">
    <property type="entry name" value="CARBONIC ANHYDRASE"/>
    <property type="match status" value="1"/>
</dbReference>
<keyword evidence="10" id="KW-1185">Reference proteome</keyword>
<comment type="similarity">
    <text evidence="1">Belongs to the alpha-carbonic anhydrase family.</text>
</comment>
<accession>A0A2G9UB51</accession>
<feature type="non-terminal residue" evidence="9">
    <location>
        <position position="175"/>
    </location>
</feature>
<dbReference type="InterPro" id="IPR001148">
    <property type="entry name" value="CA_dom"/>
</dbReference>
<dbReference type="AlphaFoldDB" id="A0A2G9UB51"/>
<dbReference type="InterPro" id="IPR036398">
    <property type="entry name" value="CA_dom_sf"/>
</dbReference>
<comment type="catalytic activity">
    <reaction evidence="6">
        <text>hydrogencarbonate + H(+) = CO2 + H2O</text>
        <dbReference type="Rhea" id="RHEA:10748"/>
        <dbReference type="ChEBI" id="CHEBI:15377"/>
        <dbReference type="ChEBI" id="CHEBI:15378"/>
        <dbReference type="ChEBI" id="CHEBI:16526"/>
        <dbReference type="ChEBI" id="CHEBI:17544"/>
        <dbReference type="EC" id="4.2.1.1"/>
    </reaction>
</comment>
<evidence type="ECO:0000259" key="8">
    <source>
        <dbReference type="PROSITE" id="PS51144"/>
    </source>
</evidence>
<evidence type="ECO:0000256" key="2">
    <source>
        <dbReference type="ARBA" id="ARBA00012925"/>
    </source>
</evidence>
<dbReference type="SUPFAM" id="SSF51069">
    <property type="entry name" value="Carbonic anhydrase"/>
    <property type="match status" value="1"/>
</dbReference>
<evidence type="ECO:0000313" key="9">
    <source>
        <dbReference type="EMBL" id="PIO66730.1"/>
    </source>
</evidence>
<keyword evidence="3" id="KW-0479">Metal-binding</keyword>
<feature type="region of interest" description="Disordered" evidence="7">
    <location>
        <begin position="1"/>
        <end position="37"/>
    </location>
</feature>
<dbReference type="SMART" id="SM01057">
    <property type="entry name" value="Carb_anhydrase"/>
    <property type="match status" value="1"/>
</dbReference>
<dbReference type="GO" id="GO:0008270">
    <property type="term" value="F:zinc ion binding"/>
    <property type="evidence" value="ECO:0007669"/>
    <property type="project" value="InterPro"/>
</dbReference>
<dbReference type="OrthoDB" id="429145at2759"/>
<dbReference type="Proteomes" id="UP000230423">
    <property type="component" value="Unassembled WGS sequence"/>
</dbReference>
<evidence type="ECO:0000256" key="5">
    <source>
        <dbReference type="ARBA" id="ARBA00023239"/>
    </source>
</evidence>